<feature type="signal peptide" evidence="1">
    <location>
        <begin position="1"/>
        <end position="21"/>
    </location>
</feature>
<dbReference type="STRING" id="570521.SAMN04488508_10982"/>
<keyword evidence="4" id="KW-1185">Reference proteome</keyword>
<feature type="chain" id="PRO_5012929152" description="DUF4136 domain-containing protein" evidence="1">
    <location>
        <begin position="22"/>
        <end position="174"/>
    </location>
</feature>
<dbReference type="OrthoDB" id="1430233at2"/>
<dbReference type="Pfam" id="PF13590">
    <property type="entry name" value="DUF4136"/>
    <property type="match status" value="1"/>
</dbReference>
<dbReference type="InterPro" id="IPR025411">
    <property type="entry name" value="DUF4136"/>
</dbReference>
<protein>
    <recommendedName>
        <fullName evidence="2">DUF4136 domain-containing protein</fullName>
    </recommendedName>
</protein>
<dbReference type="RefSeq" id="WP_073319835.1">
    <property type="nucleotide sequence ID" value="NZ_FQYP01000009.1"/>
</dbReference>
<dbReference type="Proteomes" id="UP000184432">
    <property type="component" value="Unassembled WGS sequence"/>
</dbReference>
<reference evidence="4" key="1">
    <citation type="submission" date="2016-11" db="EMBL/GenBank/DDBJ databases">
        <authorList>
            <person name="Varghese N."/>
            <person name="Submissions S."/>
        </authorList>
    </citation>
    <scope>NUCLEOTIDE SEQUENCE [LARGE SCALE GENOMIC DNA]</scope>
    <source>
        <strain evidence="4">DSM 22623</strain>
    </source>
</reference>
<accession>A0A1M6JIB3</accession>
<feature type="domain" description="DUF4136" evidence="2">
    <location>
        <begin position="21"/>
        <end position="171"/>
    </location>
</feature>
<evidence type="ECO:0000313" key="4">
    <source>
        <dbReference type="Proteomes" id="UP000184432"/>
    </source>
</evidence>
<dbReference type="EMBL" id="FQYP01000009">
    <property type="protein sequence ID" value="SHJ46416.1"/>
    <property type="molecule type" value="Genomic_DNA"/>
</dbReference>
<name>A0A1M6JIB3_9FLAO</name>
<dbReference type="AlphaFoldDB" id="A0A1M6JIB3"/>
<evidence type="ECO:0000256" key="1">
    <source>
        <dbReference type="SAM" id="SignalP"/>
    </source>
</evidence>
<gene>
    <name evidence="3" type="ORF">SAMN04488508_10982</name>
</gene>
<keyword evidence="1" id="KW-0732">Signal</keyword>
<organism evidence="3 4">
    <name type="scientific">Aquimarina spongiae</name>
    <dbReference type="NCBI Taxonomy" id="570521"/>
    <lineage>
        <taxon>Bacteria</taxon>
        <taxon>Pseudomonadati</taxon>
        <taxon>Bacteroidota</taxon>
        <taxon>Flavobacteriia</taxon>
        <taxon>Flavobacteriales</taxon>
        <taxon>Flavobacteriaceae</taxon>
        <taxon>Aquimarina</taxon>
    </lineage>
</organism>
<sequence length="174" mass="19494">MKKIILLWLSLGLVSCGSSYVNYDYDEQQNFSKYKTYAFYSEMNSGLNELDEKRLIRSTELALQSIGFTASNTPDIYINFKTRVFEQASNNNIGVGIGGGNRGIGVGVGGSIPIGGPQTFLEITTDFVDVTSNNLVWQAISEGRFNMNAKPENRENFFLKIMQKTFSKYPPKKK</sequence>
<evidence type="ECO:0000259" key="2">
    <source>
        <dbReference type="Pfam" id="PF13590"/>
    </source>
</evidence>
<dbReference type="Gene3D" id="3.30.160.670">
    <property type="match status" value="1"/>
</dbReference>
<proteinExistence type="predicted"/>
<evidence type="ECO:0000313" key="3">
    <source>
        <dbReference type="EMBL" id="SHJ46416.1"/>
    </source>
</evidence>
<dbReference type="PROSITE" id="PS51257">
    <property type="entry name" value="PROKAR_LIPOPROTEIN"/>
    <property type="match status" value="1"/>
</dbReference>